<organism evidence="1 2">
    <name type="scientific">Henosepilachna vigintioctopunctata</name>
    <dbReference type="NCBI Taxonomy" id="420089"/>
    <lineage>
        <taxon>Eukaryota</taxon>
        <taxon>Metazoa</taxon>
        <taxon>Ecdysozoa</taxon>
        <taxon>Arthropoda</taxon>
        <taxon>Hexapoda</taxon>
        <taxon>Insecta</taxon>
        <taxon>Pterygota</taxon>
        <taxon>Neoptera</taxon>
        <taxon>Endopterygota</taxon>
        <taxon>Coleoptera</taxon>
        <taxon>Polyphaga</taxon>
        <taxon>Cucujiformia</taxon>
        <taxon>Coccinelloidea</taxon>
        <taxon>Coccinellidae</taxon>
        <taxon>Epilachninae</taxon>
        <taxon>Epilachnini</taxon>
        <taxon>Henosepilachna</taxon>
    </lineage>
</organism>
<evidence type="ECO:0000313" key="1">
    <source>
        <dbReference type="EMBL" id="KAK9880637.1"/>
    </source>
</evidence>
<gene>
    <name evidence="1" type="ORF">WA026_011877</name>
</gene>
<comment type="caution">
    <text evidence="1">The sequence shown here is derived from an EMBL/GenBank/DDBJ whole genome shotgun (WGS) entry which is preliminary data.</text>
</comment>
<evidence type="ECO:0000313" key="2">
    <source>
        <dbReference type="Proteomes" id="UP001431783"/>
    </source>
</evidence>
<protein>
    <submittedName>
        <fullName evidence="1">Uncharacterized protein</fullName>
    </submittedName>
</protein>
<dbReference type="Proteomes" id="UP001431783">
    <property type="component" value="Unassembled WGS sequence"/>
</dbReference>
<accession>A0AAW1UKM5</accession>
<proteinExistence type="predicted"/>
<keyword evidence="2" id="KW-1185">Reference proteome</keyword>
<reference evidence="1 2" key="1">
    <citation type="submission" date="2023-03" db="EMBL/GenBank/DDBJ databases">
        <title>Genome insight into feeding habits of ladybird beetles.</title>
        <authorList>
            <person name="Li H.-S."/>
            <person name="Huang Y.-H."/>
            <person name="Pang H."/>
        </authorList>
    </citation>
    <scope>NUCLEOTIDE SEQUENCE [LARGE SCALE GENOMIC DNA]</scope>
    <source>
        <strain evidence="1">SYSU_2023b</strain>
        <tissue evidence="1">Whole body</tissue>
    </source>
</reference>
<sequence length="112" mass="13073">MDETKLQQLNSIKVEEYKKLALEEGSQLHEGLSSAQRELERCQLMKLTSIVLSVEQNNFLSAKPDYTKYLECVQKFQDNVTLEEERSLFDLKHQLVYGREVITATLKQIHEL</sequence>
<dbReference type="EMBL" id="JARQZJ010000065">
    <property type="protein sequence ID" value="KAK9880637.1"/>
    <property type="molecule type" value="Genomic_DNA"/>
</dbReference>
<dbReference type="AlphaFoldDB" id="A0AAW1UKM5"/>
<name>A0AAW1UKM5_9CUCU</name>